<dbReference type="InterPro" id="IPR007936">
    <property type="entry name" value="VapE-like_dom"/>
</dbReference>
<proteinExistence type="predicted"/>
<dbReference type="PANTHER" id="PTHR34985">
    <property type="entry name" value="SLR0554 PROTEIN"/>
    <property type="match status" value="1"/>
</dbReference>
<evidence type="ECO:0000256" key="1">
    <source>
        <dbReference type="SAM" id="MobiDB-lite"/>
    </source>
</evidence>
<dbReference type="PANTHER" id="PTHR34985:SF1">
    <property type="entry name" value="SLR0554 PROTEIN"/>
    <property type="match status" value="1"/>
</dbReference>
<accession>A0A6N3CAH5</accession>
<evidence type="ECO:0000259" key="2">
    <source>
        <dbReference type="Pfam" id="PF05272"/>
    </source>
</evidence>
<reference evidence="3" key="1">
    <citation type="submission" date="2019-11" db="EMBL/GenBank/DDBJ databases">
        <authorList>
            <person name="Feng L."/>
        </authorList>
    </citation>
    <scope>NUCLEOTIDE SEQUENCE</scope>
    <source>
        <strain evidence="3">SLutetiensisLFYP71</strain>
    </source>
</reference>
<feature type="region of interest" description="Disordered" evidence="1">
    <location>
        <begin position="1"/>
        <end position="35"/>
    </location>
</feature>
<sequence length="481" mass="56494">MSEFMEQLNEVVPDNSNKNKVTSLNKGKLRKNNDGTVSKSRNNLILMFRGADPKLDKLFKYNEATKNIEVTRDQELTEYITLKKGVLSDSVINQLWAYISEEYGLEYKENDIGIVIRIIALSQSYNPIKIMLQKAKATSKDVDPFKVIQKYINIEDNQYNRIVLDLFFRGAIARVYHAGVQFDYCLDFVGKQGTGKSTFLREVFKGFYTEVETFTEKDDLLKMAGSWLVNDDEMVASNSKKASFDIIKRVITAREIRIRRPYGKNTETIPVDYVFSRTTNNKGHLKDATGDRRFLVIDVLPRKEGQPNKISNQDLMDIWGNYFKSYEKNKKLYYDENSEEGKLIAQNREKHKYRDDVIERFEWYLATKIPEDFYSPKYQDYIRKQYYTDMENYGVGYRNETDRENGVEWVGTVERDRLTVKDVMKEIFKDDDIEQPKTIRNKIKLHLDNSDQWYRSKSVKFSMFGSPRDTSGYLKQKNTPK</sequence>
<name>A0A6N3CAH5_9STRE</name>
<dbReference type="AlphaFoldDB" id="A0A6N3CAH5"/>
<feature type="compositionally biased region" description="Polar residues" evidence="1">
    <location>
        <begin position="14"/>
        <end position="25"/>
    </location>
</feature>
<feature type="domain" description="Virulence-associated protein E-like" evidence="2">
    <location>
        <begin position="147"/>
        <end position="351"/>
    </location>
</feature>
<protein>
    <submittedName>
        <fullName evidence="3">Virulence-associated protein E</fullName>
    </submittedName>
</protein>
<dbReference type="RefSeq" id="WP_156672851.1">
    <property type="nucleotide sequence ID" value="NZ_CACRUI010000025.1"/>
</dbReference>
<dbReference type="Pfam" id="PF05272">
    <property type="entry name" value="VapE-like_dom"/>
    <property type="match status" value="1"/>
</dbReference>
<gene>
    <name evidence="3" type="ORF">SLLFYP71_01513</name>
</gene>
<dbReference type="EMBL" id="CACRUI010000025">
    <property type="protein sequence ID" value="VYU11561.1"/>
    <property type="molecule type" value="Genomic_DNA"/>
</dbReference>
<organism evidence="3">
    <name type="scientific">Streptococcus lutetiensis</name>
    <dbReference type="NCBI Taxonomy" id="150055"/>
    <lineage>
        <taxon>Bacteria</taxon>
        <taxon>Bacillati</taxon>
        <taxon>Bacillota</taxon>
        <taxon>Bacilli</taxon>
        <taxon>Lactobacillales</taxon>
        <taxon>Streptococcaceae</taxon>
        <taxon>Streptococcus</taxon>
    </lineage>
</organism>
<evidence type="ECO:0000313" key="3">
    <source>
        <dbReference type="EMBL" id="VYU11561.1"/>
    </source>
</evidence>